<dbReference type="Proteomes" id="UP000830236">
    <property type="component" value="Chromosome"/>
</dbReference>
<proteinExistence type="inferred from homology"/>
<dbReference type="GO" id="GO:0008270">
    <property type="term" value="F:zinc ion binding"/>
    <property type="evidence" value="ECO:0007669"/>
    <property type="project" value="InterPro"/>
</dbReference>
<organism evidence="11 12">
    <name type="scientific">Actinomyces graevenitzii</name>
    <dbReference type="NCBI Taxonomy" id="55565"/>
    <lineage>
        <taxon>Bacteria</taxon>
        <taxon>Bacillati</taxon>
        <taxon>Actinomycetota</taxon>
        <taxon>Actinomycetes</taxon>
        <taxon>Actinomycetales</taxon>
        <taxon>Actinomycetaceae</taxon>
        <taxon>Actinomyces</taxon>
    </lineage>
</organism>
<dbReference type="Pfam" id="PF02127">
    <property type="entry name" value="Peptidase_M18"/>
    <property type="match status" value="1"/>
</dbReference>
<accession>A0A2N6V5G4</accession>
<evidence type="ECO:0000256" key="6">
    <source>
        <dbReference type="ARBA" id="ARBA00022801"/>
    </source>
</evidence>
<keyword evidence="8 9" id="KW-0482">Metalloprotease</keyword>
<dbReference type="GO" id="GO:0005737">
    <property type="term" value="C:cytoplasm"/>
    <property type="evidence" value="ECO:0007669"/>
    <property type="project" value="UniProtKB-ARBA"/>
</dbReference>
<evidence type="ECO:0000256" key="5">
    <source>
        <dbReference type="ARBA" id="ARBA00022723"/>
    </source>
</evidence>
<dbReference type="NCBIfam" id="NF002759">
    <property type="entry name" value="PRK02813.1"/>
    <property type="match status" value="1"/>
</dbReference>
<evidence type="ECO:0000313" key="12">
    <source>
        <dbReference type="Proteomes" id="UP000830236"/>
    </source>
</evidence>
<evidence type="ECO:0000313" key="11">
    <source>
        <dbReference type="EMBL" id="UQF79957.1"/>
    </source>
</evidence>
<keyword evidence="7 9" id="KW-0862">Zinc</keyword>
<evidence type="ECO:0000256" key="9">
    <source>
        <dbReference type="RuleBase" id="RU004386"/>
    </source>
</evidence>
<dbReference type="Gene3D" id="3.40.630.10">
    <property type="entry name" value="Zn peptidases"/>
    <property type="match status" value="1"/>
</dbReference>
<dbReference type="GO" id="GO:0008237">
    <property type="term" value="F:metallopeptidase activity"/>
    <property type="evidence" value="ECO:0007669"/>
    <property type="project" value="UniProtKB-KW"/>
</dbReference>
<dbReference type="GO" id="GO:0006508">
    <property type="term" value="P:proteolysis"/>
    <property type="evidence" value="ECO:0007669"/>
    <property type="project" value="UniProtKB-KW"/>
</dbReference>
<dbReference type="GO" id="GO:0004177">
    <property type="term" value="F:aminopeptidase activity"/>
    <property type="evidence" value="ECO:0007669"/>
    <property type="project" value="UniProtKB-KW"/>
</dbReference>
<gene>
    <name evidence="11" type="ORF">M3I41_01395</name>
</gene>
<sequence>MSGFEVPDYTQAISQFVVDSPTSYHAAQAVAARLEKRGFKAVDETVAWDSSIPARGYVIRDGAIAAWCLPSAPSERTGFRIVGAHTDSPALKLKPQGAIVREGWEMINAEIYGGALENSWLDREVGLAGRLTTYDGAVHLVRTGPIARTAQVAPHLDRSAHENLHLDRQAHMLPLTALAGEAVSCHDIENYLCEQAGISPDQLAFHDVFTYLVQPPSVFGLHQEFLASSRLDNLSSVHAGLVALENLAGTETDAAVFVAFDHEEVGSGTRSGAGGPFLQDVLHGLAAVMGFVGDGERALLARSSCISADAGHSVHPNYGQLHDPQVRPLINHGPLLKINARQRYATDAVGGAIWKRACRAAGVPTQDFVSNNSVPCGTTIGPITASRLGITTVDVGIALLSMHSAREMCGVEDGPYLARALHAYWAEN</sequence>
<dbReference type="RefSeq" id="WP_102240084.1">
    <property type="nucleotide sequence ID" value="NZ_PNHV01000001.1"/>
</dbReference>
<keyword evidence="3 9" id="KW-0031">Aminopeptidase</keyword>
<keyword evidence="4 9" id="KW-0645">Protease</keyword>
<evidence type="ECO:0000256" key="8">
    <source>
        <dbReference type="ARBA" id="ARBA00023049"/>
    </source>
</evidence>
<protein>
    <recommendedName>
        <fullName evidence="10">M18 family aminopeptidase</fullName>
        <ecNumber evidence="10">3.4.11.-</ecNumber>
    </recommendedName>
</protein>
<dbReference type="PANTHER" id="PTHR28570:SF3">
    <property type="entry name" value="ASPARTYL AMINOPEPTIDASE"/>
    <property type="match status" value="1"/>
</dbReference>
<keyword evidence="5 9" id="KW-0479">Metal-binding</keyword>
<reference evidence="11" key="1">
    <citation type="submission" date="2022-05" db="EMBL/GenBank/DDBJ databases">
        <title>Using nanopore sequencing to obtain complete genomes from saliva samples.</title>
        <authorList>
            <person name="Baker J.L."/>
        </authorList>
    </citation>
    <scope>NUCLEOTIDE SEQUENCE</scope>
    <source>
        <strain evidence="11">JCVI-JB-Ag32</strain>
    </source>
</reference>
<dbReference type="Gene3D" id="2.30.250.10">
    <property type="entry name" value="Aminopeptidase i, Domain 2"/>
    <property type="match status" value="1"/>
</dbReference>
<evidence type="ECO:0000256" key="2">
    <source>
        <dbReference type="ARBA" id="ARBA00008290"/>
    </source>
</evidence>
<evidence type="ECO:0000256" key="10">
    <source>
        <dbReference type="RuleBase" id="RU004387"/>
    </source>
</evidence>
<evidence type="ECO:0000256" key="3">
    <source>
        <dbReference type="ARBA" id="ARBA00022438"/>
    </source>
</evidence>
<dbReference type="AlphaFoldDB" id="A0A2N6V5G4"/>
<evidence type="ECO:0000256" key="4">
    <source>
        <dbReference type="ARBA" id="ARBA00022670"/>
    </source>
</evidence>
<dbReference type="KEGG" id="agh:M3I41_01395"/>
<dbReference type="PRINTS" id="PR00932">
    <property type="entry name" value="AMINO1PTASE"/>
</dbReference>
<dbReference type="EC" id="3.4.11.-" evidence="10"/>
<dbReference type="InterPro" id="IPR023358">
    <property type="entry name" value="Peptidase_M18_dom2"/>
</dbReference>
<keyword evidence="6 9" id="KW-0378">Hydrolase</keyword>
<dbReference type="SUPFAM" id="SSF101821">
    <property type="entry name" value="Aminopeptidase/glucanase lid domain"/>
    <property type="match status" value="1"/>
</dbReference>
<comment type="cofactor">
    <cofactor evidence="1 10">
        <name>Zn(2+)</name>
        <dbReference type="ChEBI" id="CHEBI:29105"/>
    </cofactor>
</comment>
<name>A0A2N6V5G4_9ACTO</name>
<dbReference type="PANTHER" id="PTHR28570">
    <property type="entry name" value="ASPARTYL AMINOPEPTIDASE"/>
    <property type="match status" value="1"/>
</dbReference>
<comment type="similarity">
    <text evidence="2 9">Belongs to the peptidase M18 family.</text>
</comment>
<dbReference type="SUPFAM" id="SSF53187">
    <property type="entry name" value="Zn-dependent exopeptidases"/>
    <property type="match status" value="1"/>
</dbReference>
<evidence type="ECO:0000256" key="7">
    <source>
        <dbReference type="ARBA" id="ARBA00022833"/>
    </source>
</evidence>
<evidence type="ECO:0000256" key="1">
    <source>
        <dbReference type="ARBA" id="ARBA00001947"/>
    </source>
</evidence>
<dbReference type="EMBL" id="CP097095">
    <property type="protein sequence ID" value="UQF79957.1"/>
    <property type="molecule type" value="Genomic_DNA"/>
</dbReference>
<dbReference type="InterPro" id="IPR001948">
    <property type="entry name" value="Peptidase_M18"/>
</dbReference>